<dbReference type="KEGG" id="cfm:BJL90_08880"/>
<dbReference type="Proteomes" id="UP000177894">
    <property type="component" value="Chromosome"/>
</dbReference>
<keyword evidence="1" id="KW-0812">Transmembrane</keyword>
<evidence type="ECO:0000313" key="3">
    <source>
        <dbReference type="EMBL" id="ARE86357.1"/>
    </source>
</evidence>
<feature type="transmembrane region" description="Helical" evidence="1">
    <location>
        <begin position="7"/>
        <end position="25"/>
    </location>
</feature>
<evidence type="ECO:0000313" key="2">
    <source>
        <dbReference type="EMBL" id="AOY76001.1"/>
    </source>
</evidence>
<dbReference type="AlphaFoldDB" id="A0AAC9RIZ6"/>
<reference evidence="3 5" key="2">
    <citation type="submission" date="2017-03" db="EMBL/GenBank/DDBJ databases">
        <title>Complete sequence of Clostridium formicaceticum DSM 92.</title>
        <authorList>
            <person name="Poehlein A."/>
            <person name="Karl M."/>
            <person name="Bengelsdorf F.R."/>
            <person name="Duerre P."/>
            <person name="Daniel R."/>
        </authorList>
    </citation>
    <scope>NUCLEOTIDE SEQUENCE [LARGE SCALE GENOMIC DNA]</scope>
    <source>
        <strain evidence="3 5">DSM 92</strain>
    </source>
</reference>
<keyword evidence="4" id="KW-1185">Reference proteome</keyword>
<keyword evidence="1" id="KW-1133">Transmembrane helix</keyword>
<name>A0AAC9RIZ6_9CLOT</name>
<dbReference type="RefSeq" id="WP_070966752.1">
    <property type="nucleotide sequence ID" value="NZ_CP017603.1"/>
</dbReference>
<keyword evidence="1" id="KW-0472">Membrane</keyword>
<dbReference type="EMBL" id="CP017603">
    <property type="protein sequence ID" value="AOY76001.1"/>
    <property type="molecule type" value="Genomic_DNA"/>
</dbReference>
<evidence type="ECO:0000256" key="1">
    <source>
        <dbReference type="SAM" id="Phobius"/>
    </source>
</evidence>
<evidence type="ECO:0000313" key="4">
    <source>
        <dbReference type="Proteomes" id="UP000177894"/>
    </source>
</evidence>
<reference evidence="2 4" key="1">
    <citation type="submission" date="2016-10" db="EMBL/GenBank/DDBJ databases">
        <title>Complete Genome Sequence of Acetogen Clostridium formicoaceticum ATCC 27076.</title>
        <authorList>
            <person name="Bao T."/>
            <person name="Cheng C."/>
            <person name="Zhao J."/>
            <person name="Yang S.-T."/>
            <person name="Wang J."/>
            <person name="Wang M."/>
        </authorList>
    </citation>
    <scope>NUCLEOTIDE SEQUENCE [LARGE SCALE GENOMIC DNA]</scope>
    <source>
        <strain evidence="2 4">ATCC 27076</strain>
    </source>
</reference>
<dbReference type="Proteomes" id="UP000192478">
    <property type="component" value="Chromosome"/>
</dbReference>
<accession>A0AAC9RIZ6</accession>
<evidence type="ECO:0000313" key="5">
    <source>
        <dbReference type="Proteomes" id="UP000192478"/>
    </source>
</evidence>
<protein>
    <submittedName>
        <fullName evidence="3">Uncharacterized protein</fullName>
    </submittedName>
</protein>
<proteinExistence type="predicted"/>
<dbReference type="EMBL" id="CP020559">
    <property type="protein sequence ID" value="ARE86357.1"/>
    <property type="molecule type" value="Genomic_DNA"/>
</dbReference>
<sequence length="241" mass="27657">MLAKKSIKATTVIFAVITIIVFGFIKTNTSLVQIGDRIAYNASKQLNESKIEYIKVSRKEGYSEEYYRDMKNLKERSDIKDENGNLVNRILVLEEGKRIINIGNENGKVEVHTWLLPDEIAKANKEILSKSIQENIKNSLKNQKWTLEGNIELSNGKKAKKISSLIDGFCEVVYVDEETDFPIKREIYEVQEDGGKKLKLIEERAEEYKKIDDDSNQLFEYEQYELEEIPAPVEGNEVGKG</sequence>
<gene>
    <name evidence="2" type="ORF">BJL90_08880</name>
    <name evidence="3" type="ORF">CLFO_06790</name>
</gene>
<organism evidence="3 5">
    <name type="scientific">Clostridium formicaceticum</name>
    <dbReference type="NCBI Taxonomy" id="1497"/>
    <lineage>
        <taxon>Bacteria</taxon>
        <taxon>Bacillati</taxon>
        <taxon>Bacillota</taxon>
        <taxon>Clostridia</taxon>
        <taxon>Eubacteriales</taxon>
        <taxon>Clostridiaceae</taxon>
        <taxon>Clostridium</taxon>
    </lineage>
</organism>